<dbReference type="EMBL" id="JAHXZN010000011">
    <property type="protein sequence ID" value="MBW6532899.1"/>
    <property type="molecule type" value="Genomic_DNA"/>
</dbReference>
<reference evidence="5 6" key="1">
    <citation type="submission" date="2021-07" db="EMBL/GenBank/DDBJ databases">
        <title>Sphingomonas sp.</title>
        <authorList>
            <person name="Feng G."/>
            <person name="Li J."/>
            <person name="Pan M."/>
        </authorList>
    </citation>
    <scope>NUCLEOTIDE SEQUENCE [LARGE SCALE GENOMIC DNA]</scope>
    <source>
        <strain evidence="5 6">RRHST34</strain>
    </source>
</reference>
<dbReference type="SUPFAM" id="SSF51735">
    <property type="entry name" value="NAD(P)-binding Rossmann-fold domains"/>
    <property type="match status" value="1"/>
</dbReference>
<evidence type="ECO:0000256" key="3">
    <source>
        <dbReference type="RuleBase" id="RU000363"/>
    </source>
</evidence>
<feature type="domain" description="Ketoreductase" evidence="4">
    <location>
        <begin position="6"/>
        <end position="188"/>
    </location>
</feature>
<evidence type="ECO:0000256" key="1">
    <source>
        <dbReference type="ARBA" id="ARBA00006484"/>
    </source>
</evidence>
<keyword evidence="2" id="KW-0560">Oxidoreductase</keyword>
<protein>
    <submittedName>
        <fullName evidence="5">SDR family oxidoreductase</fullName>
    </submittedName>
</protein>
<dbReference type="CDD" id="cd05233">
    <property type="entry name" value="SDR_c"/>
    <property type="match status" value="1"/>
</dbReference>
<proteinExistence type="inferred from homology"/>
<evidence type="ECO:0000313" key="5">
    <source>
        <dbReference type="EMBL" id="MBW6532899.1"/>
    </source>
</evidence>
<dbReference type="InterPro" id="IPR002347">
    <property type="entry name" value="SDR_fam"/>
</dbReference>
<comment type="caution">
    <text evidence="5">The sequence shown here is derived from an EMBL/GenBank/DDBJ whole genome shotgun (WGS) entry which is preliminary data.</text>
</comment>
<sequence length="243" mass="25429">MMIEDAVIVITGASSGMGEAAARYLAARGAKLVLGARNDGKLRTIVKEIRAAGGDATCRATDVVSVQDNQDLAAHAVDTFGRLDVFVANAGSMPIGPMDALSVDDWNMMVDVNVKGVLWGIAAALPIFRRQKAGHFIAVASTAARKIVPNMAVYAGTKAAVVAICEGLRQETAGELRVTTLLPGYTATNFADHIRDDRLREQITAAGDFAMSPEAIAAAIANAIEQPSEVNIGELVVRPSAQA</sequence>
<dbReference type="Pfam" id="PF00106">
    <property type="entry name" value="adh_short"/>
    <property type="match status" value="1"/>
</dbReference>
<dbReference type="InterPro" id="IPR057326">
    <property type="entry name" value="KR_dom"/>
</dbReference>
<name>A0ABS7BTG4_9SPHN</name>
<dbReference type="SMART" id="SM00822">
    <property type="entry name" value="PKS_KR"/>
    <property type="match status" value="1"/>
</dbReference>
<dbReference type="InterPro" id="IPR020904">
    <property type="entry name" value="Sc_DH/Rdtase_CS"/>
</dbReference>
<dbReference type="RefSeq" id="WP_219750485.1">
    <property type="nucleotide sequence ID" value="NZ_JAHXZN010000011.1"/>
</dbReference>
<accession>A0ABS7BTG4</accession>
<gene>
    <name evidence="5" type="ORF">KZ820_19320</name>
</gene>
<dbReference type="PRINTS" id="PR00080">
    <property type="entry name" value="SDRFAMILY"/>
</dbReference>
<evidence type="ECO:0000259" key="4">
    <source>
        <dbReference type="SMART" id="SM00822"/>
    </source>
</evidence>
<evidence type="ECO:0000256" key="2">
    <source>
        <dbReference type="ARBA" id="ARBA00023002"/>
    </source>
</evidence>
<dbReference type="PRINTS" id="PR00081">
    <property type="entry name" value="GDHRDH"/>
</dbReference>
<dbReference type="PANTHER" id="PTHR43115:SF4">
    <property type="entry name" value="DEHYDROGENASE_REDUCTASE SDR FAMILY MEMBER 11"/>
    <property type="match status" value="1"/>
</dbReference>
<dbReference type="PROSITE" id="PS00061">
    <property type="entry name" value="ADH_SHORT"/>
    <property type="match status" value="1"/>
</dbReference>
<dbReference type="PANTHER" id="PTHR43115">
    <property type="entry name" value="DEHYDROGENASE/REDUCTASE SDR FAMILY MEMBER 11"/>
    <property type="match status" value="1"/>
</dbReference>
<keyword evidence="6" id="KW-1185">Reference proteome</keyword>
<dbReference type="InterPro" id="IPR036291">
    <property type="entry name" value="NAD(P)-bd_dom_sf"/>
</dbReference>
<organism evidence="5 6">
    <name type="scientific">Sphingomonas citri</name>
    <dbReference type="NCBI Taxonomy" id="2862499"/>
    <lineage>
        <taxon>Bacteria</taxon>
        <taxon>Pseudomonadati</taxon>
        <taxon>Pseudomonadota</taxon>
        <taxon>Alphaproteobacteria</taxon>
        <taxon>Sphingomonadales</taxon>
        <taxon>Sphingomonadaceae</taxon>
        <taxon>Sphingomonas</taxon>
    </lineage>
</organism>
<dbReference type="Gene3D" id="3.40.50.720">
    <property type="entry name" value="NAD(P)-binding Rossmann-like Domain"/>
    <property type="match status" value="1"/>
</dbReference>
<dbReference type="Proteomes" id="UP000759103">
    <property type="component" value="Unassembled WGS sequence"/>
</dbReference>
<evidence type="ECO:0000313" key="6">
    <source>
        <dbReference type="Proteomes" id="UP000759103"/>
    </source>
</evidence>
<comment type="similarity">
    <text evidence="1 3">Belongs to the short-chain dehydrogenases/reductases (SDR) family.</text>
</comment>